<evidence type="ECO:0000313" key="2">
    <source>
        <dbReference type="Proteomes" id="UP000278351"/>
    </source>
</evidence>
<reference evidence="1 2" key="1">
    <citation type="submission" date="2018-11" db="EMBL/GenBank/DDBJ databases">
        <title>Chitinophaga lutea sp.nov., isolate from arsenic contaminated soil.</title>
        <authorList>
            <person name="Zong Y."/>
        </authorList>
    </citation>
    <scope>NUCLEOTIDE SEQUENCE [LARGE SCALE GENOMIC DNA]</scope>
    <source>
        <strain evidence="1 2">ZY74</strain>
    </source>
</reference>
<sequence length="243" mass="28671">MLAAGCRKKKEDKAEHPAGERLLMKVSDGDMNHERFEYAGDQVVKYIYYPGFGRDTSWQLIEYSAGRQQKVTLWNGRYMTMEYSGDTLVRMNEFSKEQVATGYRTYRYSSGRLAEERAYRGDALHNRSEYTYDAQGNRLTKTYYVDEDGNGVKKRSVTEYLDYTDHPDPLTALFEKKFALGRKFSPRLWQKEIHRDENGFEEWTTEFSYSFDGQGYPVSRKMTSYNPDRQVLRRSDVKFAYHH</sequence>
<comment type="caution">
    <text evidence="1">The sequence shown here is derived from an EMBL/GenBank/DDBJ whole genome shotgun (WGS) entry which is preliminary data.</text>
</comment>
<accession>A0A3N4Q6H1</accession>
<dbReference type="EMBL" id="RPDH01000001">
    <property type="protein sequence ID" value="RPE13131.1"/>
    <property type="molecule type" value="Genomic_DNA"/>
</dbReference>
<gene>
    <name evidence="1" type="ORF">EGT74_06250</name>
</gene>
<dbReference type="Proteomes" id="UP000278351">
    <property type="component" value="Unassembled WGS sequence"/>
</dbReference>
<dbReference type="AlphaFoldDB" id="A0A3N4Q6H1"/>
<keyword evidence="2" id="KW-1185">Reference proteome</keyword>
<evidence type="ECO:0000313" key="1">
    <source>
        <dbReference type="EMBL" id="RPE13131.1"/>
    </source>
</evidence>
<name>A0A3N4Q6H1_9BACT</name>
<evidence type="ECO:0008006" key="3">
    <source>
        <dbReference type="Google" id="ProtNLM"/>
    </source>
</evidence>
<protein>
    <recommendedName>
        <fullName evidence="3">DUF4595 domain-containing protein</fullName>
    </recommendedName>
</protein>
<organism evidence="1 2">
    <name type="scientific">Chitinophaga lutea</name>
    <dbReference type="NCBI Taxonomy" id="2488634"/>
    <lineage>
        <taxon>Bacteria</taxon>
        <taxon>Pseudomonadati</taxon>
        <taxon>Bacteroidota</taxon>
        <taxon>Chitinophagia</taxon>
        <taxon>Chitinophagales</taxon>
        <taxon>Chitinophagaceae</taxon>
        <taxon>Chitinophaga</taxon>
    </lineage>
</organism>
<proteinExistence type="predicted"/>